<organism evidence="1 2">
    <name type="scientific">Mycolicibacterium peregrinum</name>
    <name type="common">Mycobacterium peregrinum</name>
    <dbReference type="NCBI Taxonomy" id="43304"/>
    <lineage>
        <taxon>Bacteria</taxon>
        <taxon>Bacillati</taxon>
        <taxon>Actinomycetota</taxon>
        <taxon>Actinomycetes</taxon>
        <taxon>Mycobacteriales</taxon>
        <taxon>Mycobacteriaceae</taxon>
        <taxon>Mycolicibacterium</taxon>
    </lineage>
</organism>
<evidence type="ECO:0000313" key="2">
    <source>
        <dbReference type="Proteomes" id="UP000093902"/>
    </source>
</evidence>
<evidence type="ECO:0000313" key="1">
    <source>
        <dbReference type="EMBL" id="OBB25341.1"/>
    </source>
</evidence>
<comment type="caution">
    <text evidence="1">The sequence shown here is derived from an EMBL/GenBank/DDBJ whole genome shotgun (WGS) entry which is preliminary data.</text>
</comment>
<gene>
    <name evidence="1" type="ORF">A5792_28550</name>
</gene>
<proteinExistence type="predicted"/>
<evidence type="ECO:0008006" key="3">
    <source>
        <dbReference type="Google" id="ProtNLM"/>
    </source>
</evidence>
<name>A0A1A0QT52_MYCPR</name>
<accession>A0A1A0QT52</accession>
<dbReference type="Proteomes" id="UP000093902">
    <property type="component" value="Unassembled WGS sequence"/>
</dbReference>
<reference evidence="2" key="1">
    <citation type="submission" date="2016-06" db="EMBL/GenBank/DDBJ databases">
        <authorList>
            <person name="Sutton G."/>
            <person name="Brinkac L."/>
            <person name="Sanka R."/>
            <person name="Adams M."/>
            <person name="Lau E."/>
            <person name="Mehaffy C."/>
            <person name="Tameris M."/>
            <person name="Hatherill M."/>
            <person name="Hanekom W."/>
            <person name="Mahomed H."/>
            <person name="Mcshane H."/>
        </authorList>
    </citation>
    <scope>NUCLEOTIDE SEQUENCE [LARGE SCALE GENOMIC DNA]</scope>
    <source>
        <strain evidence="2">852002-51209_SCH5440388</strain>
    </source>
</reference>
<dbReference type="EMBL" id="LZSO01000037">
    <property type="protein sequence ID" value="OBB25341.1"/>
    <property type="molecule type" value="Genomic_DNA"/>
</dbReference>
<dbReference type="AlphaFoldDB" id="A0A1A0QT52"/>
<protein>
    <recommendedName>
        <fullName evidence="3">ESX-1 secretion-associated protein</fullName>
    </recommendedName>
</protein>
<sequence length="90" mass="9100">MSMQVTPDGLRLAAGSDESTAVALTDRAGLLGSSGAGATVSAVEAVYAALACVRTDQTTYLQASAESLRSGAVNYEESDVEGARGIARTM</sequence>